<dbReference type="InterPro" id="IPR011990">
    <property type="entry name" value="TPR-like_helical_dom_sf"/>
</dbReference>
<feature type="domain" description="VWFA" evidence="2">
    <location>
        <begin position="100"/>
        <end position="242"/>
    </location>
</feature>
<dbReference type="PANTHER" id="PTHR22550">
    <property type="entry name" value="SPORE GERMINATION PROTEIN"/>
    <property type="match status" value="1"/>
</dbReference>
<dbReference type="PROSITE" id="PS50234">
    <property type="entry name" value="VWFA"/>
    <property type="match status" value="1"/>
</dbReference>
<dbReference type="Pfam" id="PF13519">
    <property type="entry name" value="VWA_2"/>
    <property type="match status" value="1"/>
</dbReference>
<dbReference type="SUPFAM" id="SSF48452">
    <property type="entry name" value="TPR-like"/>
    <property type="match status" value="1"/>
</dbReference>
<dbReference type="EMBL" id="BGOW01000015">
    <property type="protein sequence ID" value="GBL46071.1"/>
    <property type="molecule type" value="Genomic_DNA"/>
</dbReference>
<reference evidence="3 4" key="1">
    <citation type="journal article" date="2019" name="Front. Microbiol.">
        <title>Genomes of Neutrophilic Sulfur-Oxidizing Chemolithoautotrophs Representing 9 Proteobacterial Species From 8 Genera.</title>
        <authorList>
            <person name="Watanabe T."/>
            <person name="Kojima H."/>
            <person name="Umezawa K."/>
            <person name="Hori C."/>
            <person name="Takasuka T.E."/>
            <person name="Kato Y."/>
            <person name="Fukui M."/>
        </authorList>
    </citation>
    <scope>NUCLEOTIDE SEQUENCE [LARGE SCALE GENOMIC DNA]</scope>
    <source>
        <strain evidence="3 4">TTN</strain>
    </source>
</reference>
<dbReference type="Proteomes" id="UP000286806">
    <property type="component" value="Unassembled WGS sequence"/>
</dbReference>
<evidence type="ECO:0000256" key="1">
    <source>
        <dbReference type="PROSITE-ProRule" id="PRU00339"/>
    </source>
</evidence>
<dbReference type="Gene3D" id="1.25.40.10">
    <property type="entry name" value="Tetratricopeptide repeat domain"/>
    <property type="match status" value="1"/>
</dbReference>
<dbReference type="PANTHER" id="PTHR22550:SF14">
    <property type="entry name" value="VWFA DOMAIN-CONTAINING PROTEIN"/>
    <property type="match status" value="1"/>
</dbReference>
<dbReference type="AlphaFoldDB" id="A0A401JEM2"/>
<dbReference type="SUPFAM" id="SSF53300">
    <property type="entry name" value="vWA-like"/>
    <property type="match status" value="1"/>
</dbReference>
<dbReference type="SMART" id="SM00028">
    <property type="entry name" value="TPR"/>
    <property type="match status" value="2"/>
</dbReference>
<dbReference type="SMART" id="SM00327">
    <property type="entry name" value="VWA"/>
    <property type="match status" value="1"/>
</dbReference>
<accession>A0A401JEM2</accession>
<evidence type="ECO:0000259" key="2">
    <source>
        <dbReference type="PROSITE" id="PS50234"/>
    </source>
</evidence>
<organism evidence="3 4">
    <name type="scientific">Sulfuriferula multivorans</name>
    <dbReference type="NCBI Taxonomy" id="1559896"/>
    <lineage>
        <taxon>Bacteria</taxon>
        <taxon>Pseudomonadati</taxon>
        <taxon>Pseudomonadota</taxon>
        <taxon>Betaproteobacteria</taxon>
        <taxon>Nitrosomonadales</taxon>
        <taxon>Sulfuricellaceae</taxon>
        <taxon>Sulfuriferula</taxon>
    </lineage>
</organism>
<dbReference type="PROSITE" id="PS50005">
    <property type="entry name" value="TPR"/>
    <property type="match status" value="1"/>
</dbReference>
<sequence>MTGLGELTQLDWRNPWWLVLALQPLLMATLLYWRRGRVLHYADPHLLPWAVRGAFGAASNGRRVANILAWLLLACAAAGPRLPLLTTPEHRIAALHHELNVMVVLDVSPSMLAQDVSPQRLQRARLKLLDLLPRLHGERLGLIVFSGSAGLLLPLTRDMDAVRADLPLAQPSLLDTPGSNIAAALKLAQQTLLAQSSGKRGAVLLLTDGDAGALSGTAGAAALEAARSLQRVDLPLYVLGVGTPAGATIPLPDGGVVEQDGSAVTSRLDENGFATLARLGGGAYQTVQDGDADWEALYDRGILGLPGNPHPVDPAQTWRELYAWCLLPAWLLLLYLHFPLRWRAIRPEVAGWLLVGMVAWGGMIPNARAADADTAQAAYAAYRSGNYVEAQALYGRMQGYPARMGAGAAAYRRRDYVAAIGQFTSAMLAAQNAPMRADALYNLGNSYFAAGNFRAAADAYQGVLSSRPRDANARANLALAAGRLSAVSKRATNSAGILGRRGSRVGGDLNQAIGDRPVTIVESDKKIPPEFDSSDQQSEAYRAALNSRIATSSSVPESGQAARVAMKKLELTTDKNAAIQKQLLQLDARHDDQDYGVLLPW</sequence>
<evidence type="ECO:0000313" key="3">
    <source>
        <dbReference type="EMBL" id="GBL46071.1"/>
    </source>
</evidence>
<dbReference type="InterPro" id="IPR036465">
    <property type="entry name" value="vWFA_dom_sf"/>
</dbReference>
<keyword evidence="4" id="KW-1185">Reference proteome</keyword>
<keyword evidence="1" id="KW-0802">TPR repeat</keyword>
<name>A0A401JEM2_9PROT</name>
<dbReference type="Gene3D" id="3.40.50.410">
    <property type="entry name" value="von Willebrand factor, type A domain"/>
    <property type="match status" value="1"/>
</dbReference>
<proteinExistence type="predicted"/>
<protein>
    <submittedName>
        <fullName evidence="3">BatB</fullName>
    </submittedName>
</protein>
<comment type="caution">
    <text evidence="3">The sequence shown here is derived from an EMBL/GenBank/DDBJ whole genome shotgun (WGS) entry which is preliminary data.</text>
</comment>
<feature type="repeat" description="TPR" evidence="1">
    <location>
        <begin position="437"/>
        <end position="470"/>
    </location>
</feature>
<dbReference type="InterPro" id="IPR002035">
    <property type="entry name" value="VWF_A"/>
</dbReference>
<dbReference type="InterPro" id="IPR019734">
    <property type="entry name" value="TPR_rpt"/>
</dbReference>
<evidence type="ECO:0000313" key="4">
    <source>
        <dbReference type="Proteomes" id="UP000286806"/>
    </source>
</evidence>
<dbReference type="RefSeq" id="WP_189836349.1">
    <property type="nucleotide sequence ID" value="NZ_BGOW01000015.1"/>
</dbReference>
<dbReference type="InterPro" id="IPR050768">
    <property type="entry name" value="UPF0353/GerABKA_families"/>
</dbReference>
<gene>
    <name evidence="3" type="ORF">SFMTTN_1883</name>
</gene>